<feature type="transmembrane region" description="Helical" evidence="5">
    <location>
        <begin position="191"/>
        <end position="208"/>
    </location>
</feature>
<keyword evidence="5" id="KW-0811">Translocation</keyword>
<keyword evidence="2 5" id="KW-0812">Transmembrane</keyword>
<dbReference type="InterPro" id="IPR002033">
    <property type="entry name" value="TatC"/>
</dbReference>
<comment type="function">
    <text evidence="5">Part of the twin-arginine translocation (Tat) system that transports large folded proteins containing a characteristic twin-arginine motif in their signal peptide across membranes.</text>
</comment>
<feature type="transmembrane region" description="Helical" evidence="5">
    <location>
        <begin position="65"/>
        <end position="87"/>
    </location>
</feature>
<evidence type="ECO:0000256" key="4">
    <source>
        <dbReference type="ARBA" id="ARBA00023136"/>
    </source>
</evidence>
<proteinExistence type="inferred from homology"/>
<accession>A0A4R6TVE7</accession>
<dbReference type="AlphaFoldDB" id="A0A4R6TVE7"/>
<dbReference type="GO" id="GO:0043953">
    <property type="term" value="P:protein transport by the Tat complex"/>
    <property type="evidence" value="ECO:0007669"/>
    <property type="project" value="UniProtKB-UniRule"/>
</dbReference>
<dbReference type="GO" id="GO:0033281">
    <property type="term" value="C:TAT protein transport complex"/>
    <property type="evidence" value="ECO:0007669"/>
    <property type="project" value="UniProtKB-UniRule"/>
</dbReference>
<keyword evidence="5" id="KW-1003">Cell membrane</keyword>
<evidence type="ECO:0000256" key="2">
    <source>
        <dbReference type="ARBA" id="ARBA00022692"/>
    </source>
</evidence>
<dbReference type="OrthoDB" id="9777044at2"/>
<name>A0A4R6TVE7_9BACI</name>
<dbReference type="EMBL" id="SNYJ01000022">
    <property type="protein sequence ID" value="TDQ35226.1"/>
    <property type="molecule type" value="Genomic_DNA"/>
</dbReference>
<dbReference type="HAMAP" id="MF_00902">
    <property type="entry name" value="TatC"/>
    <property type="match status" value="1"/>
</dbReference>
<keyword evidence="5" id="KW-0813">Transport</keyword>
<sequence length="247" mass="28356">MKDNLNLLVAEHIVELRKRVIIVVVALVVFTILGLFLSDPLFVYLSENAYQEDLKGFRVQDPLKVYMQLAFIISLICTFPVALYQLWRFVAPGLFSNERKATLSYIPIAIALFLVGLAFSYFILFPFVLNFMLQLSERMGIEPMVGVQEYFTFLFQITLPFGVLFELPVVVLFLTRLGLLTPTLLRKIRKYSYFVLLIIAGLITPPDIFSHMMVTVPLLLLYELSIVISAYALRKKQRSEKANEQTV</sequence>
<comment type="caution">
    <text evidence="6">The sequence shown here is derived from an EMBL/GenBank/DDBJ whole genome shotgun (WGS) entry which is preliminary data.</text>
</comment>
<dbReference type="Proteomes" id="UP000295632">
    <property type="component" value="Unassembled WGS sequence"/>
</dbReference>
<evidence type="ECO:0000256" key="5">
    <source>
        <dbReference type="HAMAP-Rule" id="MF_00902"/>
    </source>
</evidence>
<dbReference type="InterPro" id="IPR019820">
    <property type="entry name" value="Sec-indep_translocase_CS"/>
</dbReference>
<protein>
    <recommendedName>
        <fullName evidence="5">Sec-independent protein translocase protein TatC</fullName>
    </recommendedName>
</protein>
<dbReference type="PRINTS" id="PR01840">
    <property type="entry name" value="TATCFAMILY"/>
</dbReference>
<dbReference type="PROSITE" id="PS01218">
    <property type="entry name" value="TATC"/>
    <property type="match status" value="1"/>
</dbReference>
<dbReference type="PANTHER" id="PTHR30371">
    <property type="entry name" value="SEC-INDEPENDENT PROTEIN TRANSLOCASE PROTEIN TATC"/>
    <property type="match status" value="1"/>
</dbReference>
<evidence type="ECO:0000256" key="3">
    <source>
        <dbReference type="ARBA" id="ARBA00022989"/>
    </source>
</evidence>
<comment type="subunit">
    <text evidence="5">Forms a complex with TatA.</text>
</comment>
<evidence type="ECO:0000256" key="1">
    <source>
        <dbReference type="ARBA" id="ARBA00004141"/>
    </source>
</evidence>
<feature type="transmembrane region" description="Helical" evidence="5">
    <location>
        <begin position="20"/>
        <end position="45"/>
    </location>
</feature>
<dbReference type="NCBIfam" id="TIGR00945">
    <property type="entry name" value="tatC"/>
    <property type="match status" value="1"/>
</dbReference>
<feature type="transmembrane region" description="Helical" evidence="5">
    <location>
        <begin position="108"/>
        <end position="133"/>
    </location>
</feature>
<gene>
    <name evidence="5" type="primary">tatC</name>
    <name evidence="6" type="ORF">EV213_12213</name>
</gene>
<dbReference type="Pfam" id="PF00902">
    <property type="entry name" value="TatC"/>
    <property type="match status" value="1"/>
</dbReference>
<dbReference type="RefSeq" id="WP_133581942.1">
    <property type="nucleotide sequence ID" value="NZ_SNYJ01000022.1"/>
</dbReference>
<comment type="similarity">
    <text evidence="5">Belongs to the TatC family.</text>
</comment>
<keyword evidence="3 5" id="KW-1133">Transmembrane helix</keyword>
<keyword evidence="7" id="KW-1185">Reference proteome</keyword>
<keyword evidence="4 5" id="KW-0472">Membrane</keyword>
<dbReference type="GO" id="GO:0065002">
    <property type="term" value="P:intracellular protein transmembrane transport"/>
    <property type="evidence" value="ECO:0007669"/>
    <property type="project" value="TreeGrafter"/>
</dbReference>
<feature type="transmembrane region" description="Helical" evidence="5">
    <location>
        <begin position="153"/>
        <end position="179"/>
    </location>
</feature>
<dbReference type="PANTHER" id="PTHR30371:SF0">
    <property type="entry name" value="SEC-INDEPENDENT PROTEIN TRANSLOCASE PROTEIN TATC, CHLOROPLASTIC-RELATED"/>
    <property type="match status" value="1"/>
</dbReference>
<reference evidence="6 7" key="1">
    <citation type="submission" date="2019-03" db="EMBL/GenBank/DDBJ databases">
        <title>Genomic Encyclopedia of Type Strains, Phase IV (KMG-IV): sequencing the most valuable type-strain genomes for metagenomic binning, comparative biology and taxonomic classification.</title>
        <authorList>
            <person name="Goeker M."/>
        </authorList>
    </citation>
    <scope>NUCLEOTIDE SEQUENCE [LARGE SCALE GENOMIC DNA]</scope>
    <source>
        <strain evidence="6 7">DSM 28697</strain>
    </source>
</reference>
<feature type="transmembrane region" description="Helical" evidence="5">
    <location>
        <begin position="214"/>
        <end position="233"/>
    </location>
</feature>
<organism evidence="6 7">
    <name type="scientific">Aureibacillus halotolerans</name>
    <dbReference type="NCBI Taxonomy" id="1508390"/>
    <lineage>
        <taxon>Bacteria</taxon>
        <taxon>Bacillati</taxon>
        <taxon>Bacillota</taxon>
        <taxon>Bacilli</taxon>
        <taxon>Bacillales</taxon>
        <taxon>Bacillaceae</taxon>
        <taxon>Aureibacillus</taxon>
    </lineage>
</organism>
<comment type="subcellular location">
    <subcellularLocation>
        <location evidence="5">Cell membrane</location>
        <topology evidence="5">Multi-pass membrane protein</topology>
    </subcellularLocation>
    <subcellularLocation>
        <location evidence="1">Membrane</location>
        <topology evidence="1">Multi-pass membrane protein</topology>
    </subcellularLocation>
</comment>
<evidence type="ECO:0000313" key="7">
    <source>
        <dbReference type="Proteomes" id="UP000295632"/>
    </source>
</evidence>
<evidence type="ECO:0000313" key="6">
    <source>
        <dbReference type="EMBL" id="TDQ35226.1"/>
    </source>
</evidence>
<dbReference type="GO" id="GO:0009977">
    <property type="term" value="F:proton motive force dependent protein transmembrane transporter activity"/>
    <property type="evidence" value="ECO:0007669"/>
    <property type="project" value="TreeGrafter"/>
</dbReference>
<keyword evidence="5" id="KW-0653">Protein transport</keyword>